<dbReference type="PANTHER" id="PTHR38137">
    <property type="entry name" value="PRC-BARREL DOMAIN PROTEIN"/>
    <property type="match status" value="1"/>
</dbReference>
<dbReference type="SUPFAM" id="SSF50346">
    <property type="entry name" value="PRC-barrel domain"/>
    <property type="match status" value="1"/>
</dbReference>
<evidence type="ECO:0000313" key="2">
    <source>
        <dbReference type="EMBL" id="RDI69742.1"/>
    </source>
</evidence>
<sequence length="116" mass="12283">MTGMPFGPAPYDSSNDVTPLPAIEGKPVYGSEGYQLGIAVDFVLDFDANRVTEILVEDVDTERFPHLDAGRKGVRVPFESLRSIEDAIVVDAPLSQFAGVNGASPATLDANSSVAE</sequence>
<accession>A0A370IGA2</accession>
<dbReference type="AlphaFoldDB" id="A0A370IGA2"/>
<name>A0A370IGA2_9EURY</name>
<dbReference type="EMBL" id="QQST01000004">
    <property type="protein sequence ID" value="RDI69742.1"/>
    <property type="molecule type" value="Genomic_DNA"/>
</dbReference>
<dbReference type="Pfam" id="PF05239">
    <property type="entry name" value="PRC"/>
    <property type="match status" value="1"/>
</dbReference>
<dbReference type="PANTHER" id="PTHR38137:SF1">
    <property type="entry name" value="PRC-BARREL DOMAIN-CONTAINING PROTEIN"/>
    <property type="match status" value="1"/>
</dbReference>
<evidence type="ECO:0000313" key="3">
    <source>
        <dbReference type="Proteomes" id="UP000255421"/>
    </source>
</evidence>
<dbReference type="Gene3D" id="2.30.30.240">
    <property type="entry name" value="PRC-barrel domain"/>
    <property type="match status" value="1"/>
</dbReference>
<evidence type="ECO:0000259" key="1">
    <source>
        <dbReference type="Pfam" id="PF05239"/>
    </source>
</evidence>
<protein>
    <submittedName>
        <fullName evidence="2">PRC-barrel domain containing protein</fullName>
    </submittedName>
</protein>
<reference evidence="2 3" key="1">
    <citation type="submission" date="2018-07" db="EMBL/GenBank/DDBJ databases">
        <title>Genome sequence of extremly halophilic archaeon Halopelagius longus strain BC12-B1.</title>
        <authorList>
            <person name="Zhang X."/>
        </authorList>
    </citation>
    <scope>NUCLEOTIDE SEQUENCE [LARGE SCALE GENOMIC DNA]</scope>
    <source>
        <strain evidence="2 3">BC12-B1</strain>
    </source>
</reference>
<keyword evidence="3" id="KW-1185">Reference proteome</keyword>
<dbReference type="InterPro" id="IPR011033">
    <property type="entry name" value="PRC_barrel-like_sf"/>
</dbReference>
<gene>
    <name evidence="2" type="ORF">DWB78_18405</name>
</gene>
<organism evidence="2 3">
    <name type="scientific">Halopelagius longus</name>
    <dbReference type="NCBI Taxonomy" id="1236180"/>
    <lineage>
        <taxon>Archaea</taxon>
        <taxon>Methanobacteriati</taxon>
        <taxon>Methanobacteriota</taxon>
        <taxon>Stenosarchaea group</taxon>
        <taxon>Halobacteria</taxon>
        <taxon>Halobacteriales</taxon>
        <taxon>Haloferacaceae</taxon>
    </lineage>
</organism>
<proteinExistence type="predicted"/>
<dbReference type="Proteomes" id="UP000255421">
    <property type="component" value="Unassembled WGS sequence"/>
</dbReference>
<comment type="caution">
    <text evidence="2">The sequence shown here is derived from an EMBL/GenBank/DDBJ whole genome shotgun (WGS) entry which is preliminary data.</text>
</comment>
<feature type="domain" description="PRC-barrel" evidence="1">
    <location>
        <begin position="23"/>
        <end position="93"/>
    </location>
</feature>
<dbReference type="InterPro" id="IPR027275">
    <property type="entry name" value="PRC-brl_dom"/>
</dbReference>